<evidence type="ECO:0000313" key="8">
    <source>
        <dbReference type="Proteomes" id="UP000603545"/>
    </source>
</evidence>
<keyword evidence="5" id="KW-0472">Membrane</keyword>
<keyword evidence="2" id="KW-1003">Cell membrane</keyword>
<dbReference type="EMBL" id="JACNLL010000035">
    <property type="protein sequence ID" value="MBC8199085.1"/>
    <property type="molecule type" value="Genomic_DNA"/>
</dbReference>
<sequence length="301" mass="35036">MFNLQEITYKVIAGLLKVLGIIPRKTAFKLGNFIGRILFLCDKKHRKIAINNLTRSFGHEKSSYEIKTLARSVFKNLSQILFEIGWSLRLESKDFNKHFFINGLSNFEAAFEKGKGVLFLTAHIGNWELLPIIGAMTGRNINILFRPLDFLSLNTIFINTRTRFGAKLIPTRHSMRRILSSLKKDEGVVILLDQNVDWYEGVFVDFFGHMACTNKGMALLALKTEAPVVPVFLVREGLGFKAEFCREVPLIKTGDKTRDVEENTQQYNRIIEDFIRQYPDQWFWVHQRWKTKPYCQWPRKI</sequence>
<evidence type="ECO:0000256" key="2">
    <source>
        <dbReference type="ARBA" id="ARBA00022475"/>
    </source>
</evidence>
<dbReference type="Proteomes" id="UP000603545">
    <property type="component" value="Unassembled WGS sequence"/>
</dbReference>
<dbReference type="PANTHER" id="PTHR30606:SF10">
    <property type="entry name" value="PHOSPHATIDYLINOSITOL MANNOSIDE ACYLTRANSFERASE"/>
    <property type="match status" value="1"/>
</dbReference>
<evidence type="ECO:0000256" key="6">
    <source>
        <dbReference type="ARBA" id="ARBA00023315"/>
    </source>
</evidence>
<evidence type="ECO:0000256" key="3">
    <source>
        <dbReference type="ARBA" id="ARBA00022519"/>
    </source>
</evidence>
<name>A0A8J6N3X0_9BACT</name>
<comment type="caution">
    <text evidence="7">The sequence shown here is derived from an EMBL/GenBank/DDBJ whole genome shotgun (WGS) entry which is preliminary data.</text>
</comment>
<dbReference type="CDD" id="cd07984">
    <property type="entry name" value="LPLAT_LABLAT-like"/>
    <property type="match status" value="1"/>
</dbReference>
<evidence type="ECO:0000256" key="4">
    <source>
        <dbReference type="ARBA" id="ARBA00022679"/>
    </source>
</evidence>
<proteinExistence type="predicted"/>
<protein>
    <submittedName>
        <fullName evidence="7">Lysophospholipid acyltransferase family protein</fullName>
    </submittedName>
</protein>
<dbReference type="GO" id="GO:0005886">
    <property type="term" value="C:plasma membrane"/>
    <property type="evidence" value="ECO:0007669"/>
    <property type="project" value="UniProtKB-SubCell"/>
</dbReference>
<dbReference type="PANTHER" id="PTHR30606">
    <property type="entry name" value="LIPID A BIOSYNTHESIS LAUROYL ACYLTRANSFERASE"/>
    <property type="match status" value="1"/>
</dbReference>
<evidence type="ECO:0000313" key="7">
    <source>
        <dbReference type="EMBL" id="MBC8199085.1"/>
    </source>
</evidence>
<dbReference type="GO" id="GO:0009247">
    <property type="term" value="P:glycolipid biosynthetic process"/>
    <property type="evidence" value="ECO:0007669"/>
    <property type="project" value="UniProtKB-ARBA"/>
</dbReference>
<accession>A0A8J6N3X0</accession>
<dbReference type="PIRSF" id="PIRSF026649">
    <property type="entry name" value="MsbB"/>
    <property type="match status" value="1"/>
</dbReference>
<dbReference type="InterPro" id="IPR004960">
    <property type="entry name" value="LipA_acyltrans"/>
</dbReference>
<keyword evidence="6 7" id="KW-0012">Acyltransferase</keyword>
<evidence type="ECO:0000256" key="1">
    <source>
        <dbReference type="ARBA" id="ARBA00004533"/>
    </source>
</evidence>
<gene>
    <name evidence="7" type="ORF">H8E80_03445</name>
</gene>
<organism evidence="7 8">
    <name type="scientific">Candidatus Desulfaltia bathyphila</name>
    <dbReference type="NCBI Taxonomy" id="2841697"/>
    <lineage>
        <taxon>Bacteria</taxon>
        <taxon>Pseudomonadati</taxon>
        <taxon>Thermodesulfobacteriota</taxon>
        <taxon>Desulfobacteria</taxon>
        <taxon>Desulfobacterales</taxon>
        <taxon>Desulfobacterales incertae sedis</taxon>
        <taxon>Candidatus Desulfaltia</taxon>
    </lineage>
</organism>
<comment type="subcellular location">
    <subcellularLocation>
        <location evidence="1">Cell inner membrane</location>
    </subcellularLocation>
</comment>
<dbReference type="AlphaFoldDB" id="A0A8J6N3X0"/>
<dbReference type="Pfam" id="PF03279">
    <property type="entry name" value="Lip_A_acyltrans"/>
    <property type="match status" value="1"/>
</dbReference>
<keyword evidence="3" id="KW-0997">Cell inner membrane</keyword>
<keyword evidence="4" id="KW-0808">Transferase</keyword>
<evidence type="ECO:0000256" key="5">
    <source>
        <dbReference type="ARBA" id="ARBA00023136"/>
    </source>
</evidence>
<dbReference type="GO" id="GO:0016746">
    <property type="term" value="F:acyltransferase activity"/>
    <property type="evidence" value="ECO:0007669"/>
    <property type="project" value="UniProtKB-KW"/>
</dbReference>
<reference evidence="7 8" key="1">
    <citation type="submission" date="2020-08" db="EMBL/GenBank/DDBJ databases">
        <title>Bridging the membrane lipid divide: bacteria of the FCB group superphylum have the potential to synthesize archaeal ether lipids.</title>
        <authorList>
            <person name="Villanueva L."/>
            <person name="Von Meijenfeldt F.A.B."/>
            <person name="Westbye A.B."/>
            <person name="Yadav S."/>
            <person name="Hopmans E.C."/>
            <person name="Dutilh B.E."/>
            <person name="Sinninghe Damste J.S."/>
        </authorList>
    </citation>
    <scope>NUCLEOTIDE SEQUENCE [LARGE SCALE GENOMIC DNA]</scope>
    <source>
        <strain evidence="7">NIOZ-UU82</strain>
    </source>
</reference>